<dbReference type="GO" id="GO:0061599">
    <property type="term" value="F:molybdopterin molybdotransferase activity"/>
    <property type="evidence" value="ECO:0007669"/>
    <property type="project" value="UniProtKB-UniRule"/>
</dbReference>
<dbReference type="STRING" id="983965.A0A2T4BPS0"/>
<dbReference type="Proteomes" id="UP000240760">
    <property type="component" value="Unassembled WGS sequence"/>
</dbReference>
<keyword evidence="3" id="KW-0500">Molybdenum</keyword>
<dbReference type="Gene3D" id="2.170.190.11">
    <property type="entry name" value="Molybdopterin biosynthesis moea protein, domain 3"/>
    <property type="match status" value="1"/>
</dbReference>
<dbReference type="CDD" id="cd00887">
    <property type="entry name" value="MoeA"/>
    <property type="match status" value="1"/>
</dbReference>
<reference evidence="5 6" key="1">
    <citation type="submission" date="2016-07" db="EMBL/GenBank/DDBJ databases">
        <title>Multiple horizontal gene transfer events from other fungi enriched the ability of initially mycotrophic Trichoderma (Ascomycota) to feed on dead plant biomass.</title>
        <authorList>
            <consortium name="DOE Joint Genome Institute"/>
            <person name="Aerts A."/>
            <person name="Atanasova L."/>
            <person name="Chenthamara K."/>
            <person name="Zhang J."/>
            <person name="Grujic M."/>
            <person name="Henrissat B."/>
            <person name="Kuo A."/>
            <person name="Salamov A."/>
            <person name="Lipzen A."/>
            <person name="Labutti K."/>
            <person name="Barry K."/>
            <person name="Miao Y."/>
            <person name="Rahimi M.J."/>
            <person name="Shen Q."/>
            <person name="Grigoriev I.V."/>
            <person name="Kubicek C.P."/>
            <person name="Druzhinina I.S."/>
        </authorList>
    </citation>
    <scope>NUCLEOTIDE SEQUENCE [LARGE SCALE GENOMIC DNA]</scope>
    <source>
        <strain evidence="5 6">ATCC 18648</strain>
    </source>
</reference>
<sequence>MGISYSEALHLIESVAKRHRALRRDDVTHMELGQAVGYVVAQDIVSPEATPPADTSAMDGYAIQSYRTAGASPQKPARFRVVGRIRAGEAPWREDRAPPDDSLEDDASPCIEIMTGAIFPAGFDACVKYEDTKTARRNRNGQPLEILVGKAIPHNANRRLAGSDIAKGQVVIKAGTTLQPHHILPLASLGIEAIPIVKPPEIAIYSTGDEFVASEPWLPRDTNTPYLLSALLDMSVSASSLGTLSDDERQVYDGLEAALAAGHDMVLTSGGVSKGRFDHIETVLEKLHGVDIVFHGVSIRPGHPVLFAFKASGQDEGGNPRSVVPIVCLPGNPGAAAACFRFLVVPYLRILRGQPPEVPLIARLQQRPPPGSKASVNGHGHGAQPPLLDRFQHGVLITTEQGELIVRPSHEQSPAKLGPYASANCWIHMKPPGSSKLDAGLVECYPMSPGKGLFPMTMG</sequence>
<evidence type="ECO:0000313" key="6">
    <source>
        <dbReference type="Proteomes" id="UP000240760"/>
    </source>
</evidence>
<keyword evidence="3" id="KW-0808">Transferase</keyword>
<dbReference type="GO" id="GO:0005829">
    <property type="term" value="C:cytosol"/>
    <property type="evidence" value="ECO:0007669"/>
    <property type="project" value="TreeGrafter"/>
</dbReference>
<keyword evidence="3" id="KW-0460">Magnesium</keyword>
<keyword evidence="3" id="KW-0479">Metal-binding</keyword>
<dbReference type="Pfam" id="PF03453">
    <property type="entry name" value="MoeA_N"/>
    <property type="match status" value="1"/>
</dbReference>
<dbReference type="PANTHER" id="PTHR10192">
    <property type="entry name" value="MOLYBDOPTERIN BIOSYNTHESIS PROTEIN"/>
    <property type="match status" value="1"/>
</dbReference>
<evidence type="ECO:0000256" key="1">
    <source>
        <dbReference type="ARBA" id="ARBA00008339"/>
    </source>
</evidence>
<dbReference type="InterPro" id="IPR036688">
    <property type="entry name" value="MoeA_C_domain_IV_sf"/>
</dbReference>
<dbReference type="AlphaFoldDB" id="A0A2T4BPS0"/>
<dbReference type="EC" id="2.7.7.75" evidence="2"/>
<dbReference type="Pfam" id="PF00994">
    <property type="entry name" value="MoCF_biosynth"/>
    <property type="match status" value="1"/>
</dbReference>
<evidence type="ECO:0000313" key="5">
    <source>
        <dbReference type="EMBL" id="PTB71305.1"/>
    </source>
</evidence>
<keyword evidence="6" id="KW-1185">Reference proteome</keyword>
<dbReference type="PANTHER" id="PTHR10192:SF30">
    <property type="entry name" value="MOLYBDOPTERIN ADENYLYLTRANSFERASE"/>
    <property type="match status" value="1"/>
</dbReference>
<dbReference type="SMART" id="SM00852">
    <property type="entry name" value="MoCF_biosynth"/>
    <property type="match status" value="1"/>
</dbReference>
<protein>
    <recommendedName>
        <fullName evidence="2">molybdopterin adenylyltransferase</fullName>
        <ecNumber evidence="2">2.7.7.75</ecNumber>
    </recommendedName>
</protein>
<dbReference type="Gene3D" id="2.40.340.10">
    <property type="entry name" value="MoeA, C-terminal, domain IV"/>
    <property type="match status" value="1"/>
</dbReference>
<dbReference type="OrthoDB" id="6777263at2759"/>
<evidence type="ECO:0000256" key="3">
    <source>
        <dbReference type="RuleBase" id="RU365090"/>
    </source>
</evidence>
<comment type="function">
    <text evidence="3">Catalyzes two steps in the biosynthesis of the molybdenum cofactor. In the first step, molybdopterin is adenylated. Subsequently, molybdate is inserted into adenylated molybdopterin and AMP is released.</text>
</comment>
<dbReference type="EMBL" id="KZ679150">
    <property type="protein sequence ID" value="PTB71305.1"/>
    <property type="molecule type" value="Genomic_DNA"/>
</dbReference>
<dbReference type="InterPro" id="IPR005110">
    <property type="entry name" value="MoeA_linker/N"/>
</dbReference>
<dbReference type="Gene3D" id="3.90.105.10">
    <property type="entry name" value="Molybdopterin biosynthesis moea protein, domain 2"/>
    <property type="match status" value="1"/>
</dbReference>
<dbReference type="GO" id="GO:0006777">
    <property type="term" value="P:Mo-molybdopterin cofactor biosynthetic process"/>
    <property type="evidence" value="ECO:0007669"/>
    <property type="project" value="UniProtKB-UniRule"/>
</dbReference>
<keyword evidence="3" id="KW-0501">Molybdenum cofactor biosynthesis</keyword>
<dbReference type="InterPro" id="IPR038987">
    <property type="entry name" value="MoeA-like"/>
</dbReference>
<dbReference type="InterPro" id="IPR001453">
    <property type="entry name" value="MoaB/Mog_dom"/>
</dbReference>
<dbReference type="GO" id="GO:0046872">
    <property type="term" value="F:metal ion binding"/>
    <property type="evidence" value="ECO:0007669"/>
    <property type="project" value="UniProtKB-UniRule"/>
</dbReference>
<dbReference type="UniPathway" id="UPA00344"/>
<dbReference type="GO" id="GO:0061598">
    <property type="term" value="F:molybdopterin adenylyltransferase activity"/>
    <property type="evidence" value="ECO:0007669"/>
    <property type="project" value="UniProtKB-UniRule"/>
</dbReference>
<comment type="cofactor">
    <cofactor evidence="3">
        <name>Mg(2+)</name>
        <dbReference type="ChEBI" id="CHEBI:18420"/>
    </cofactor>
</comment>
<dbReference type="SUPFAM" id="SSF53218">
    <property type="entry name" value="Molybdenum cofactor biosynthesis proteins"/>
    <property type="match status" value="1"/>
</dbReference>
<dbReference type="InterPro" id="IPR036135">
    <property type="entry name" value="MoeA_linker/N_sf"/>
</dbReference>
<comment type="similarity">
    <text evidence="1">In the C-terminal section; belongs to the MoeA family.</text>
</comment>
<accession>A0A2T4BPS0</accession>
<dbReference type="Gene3D" id="3.40.980.10">
    <property type="entry name" value="MoaB/Mog-like domain"/>
    <property type="match status" value="1"/>
</dbReference>
<dbReference type="GO" id="GO:0005524">
    <property type="term" value="F:ATP binding"/>
    <property type="evidence" value="ECO:0007669"/>
    <property type="project" value="UniProtKB-UniRule"/>
</dbReference>
<dbReference type="SUPFAM" id="SSF63867">
    <property type="entry name" value="MoeA C-terminal domain-like"/>
    <property type="match status" value="1"/>
</dbReference>
<comment type="similarity">
    <text evidence="3">Belongs to the MoeA family.</text>
</comment>
<evidence type="ECO:0000259" key="4">
    <source>
        <dbReference type="SMART" id="SM00852"/>
    </source>
</evidence>
<feature type="domain" description="MoaB/Mog" evidence="4">
    <location>
        <begin position="203"/>
        <end position="350"/>
    </location>
</feature>
<proteinExistence type="inferred from homology"/>
<name>A0A2T4BPS0_TRILO</name>
<organism evidence="5 6">
    <name type="scientific">Trichoderma longibrachiatum ATCC 18648</name>
    <dbReference type="NCBI Taxonomy" id="983965"/>
    <lineage>
        <taxon>Eukaryota</taxon>
        <taxon>Fungi</taxon>
        <taxon>Dikarya</taxon>
        <taxon>Ascomycota</taxon>
        <taxon>Pezizomycotina</taxon>
        <taxon>Sordariomycetes</taxon>
        <taxon>Hypocreomycetidae</taxon>
        <taxon>Hypocreales</taxon>
        <taxon>Hypocreaceae</taxon>
        <taxon>Trichoderma</taxon>
    </lineage>
</organism>
<comment type="catalytic activity">
    <reaction evidence="3">
        <text>molybdopterin + ATP + H(+) = adenylyl-molybdopterin + diphosphate</text>
        <dbReference type="Rhea" id="RHEA:31331"/>
        <dbReference type="ChEBI" id="CHEBI:15378"/>
        <dbReference type="ChEBI" id="CHEBI:30616"/>
        <dbReference type="ChEBI" id="CHEBI:33019"/>
        <dbReference type="ChEBI" id="CHEBI:58698"/>
        <dbReference type="ChEBI" id="CHEBI:62727"/>
    </reaction>
</comment>
<evidence type="ECO:0000256" key="2">
    <source>
        <dbReference type="ARBA" id="ARBA00012509"/>
    </source>
</evidence>
<comment type="catalytic activity">
    <reaction evidence="3">
        <text>adenylyl-molybdopterin + molybdate = Mo-molybdopterin + AMP + H(+)</text>
        <dbReference type="Rhea" id="RHEA:35047"/>
        <dbReference type="ChEBI" id="CHEBI:15378"/>
        <dbReference type="ChEBI" id="CHEBI:36264"/>
        <dbReference type="ChEBI" id="CHEBI:62727"/>
        <dbReference type="ChEBI" id="CHEBI:71302"/>
        <dbReference type="ChEBI" id="CHEBI:456215"/>
    </reaction>
</comment>
<comment type="pathway">
    <text evidence="3">Cofactor biosynthesis; molybdopterin biosynthesis.</text>
</comment>
<dbReference type="InterPro" id="IPR036425">
    <property type="entry name" value="MoaB/Mog-like_dom_sf"/>
</dbReference>
<dbReference type="SUPFAM" id="SSF63882">
    <property type="entry name" value="MoeA N-terminal region -like"/>
    <property type="match status" value="1"/>
</dbReference>
<gene>
    <name evidence="5" type="ORF">M440DRAFT_1406680</name>
</gene>